<evidence type="ECO:0000313" key="2">
    <source>
        <dbReference type="Proteomes" id="UP001627154"/>
    </source>
</evidence>
<sequence length="194" mass="21558">MSRRSVRFALPPVSPVQMALISSPPARTRARPRPRALPVSTAHTKTLILAEARPRYPVSYIALSKQPRELSLALKLAAAPRQPGPLRIVPSSPHLVARPKSKVLDRAMPLSFQKSCPCPLSRRCANWRPAPPMPKFYSPAYQVPRDLPQLPRERLAKVLNPPPRLALAPISLARDHHALRNRAKPRATAASLKY</sequence>
<protein>
    <submittedName>
        <fullName evidence="1">Uncharacterized protein</fullName>
    </submittedName>
</protein>
<keyword evidence="2" id="KW-1185">Reference proteome</keyword>
<dbReference type="EMBL" id="JBJJXI010000021">
    <property type="protein sequence ID" value="KAL3405138.1"/>
    <property type="molecule type" value="Genomic_DNA"/>
</dbReference>
<reference evidence="1 2" key="1">
    <citation type="journal article" date="2024" name="bioRxiv">
        <title>A reference genome for Trichogramma kaykai: A tiny desert-dwelling parasitoid wasp with competing sex-ratio distorters.</title>
        <authorList>
            <person name="Culotta J."/>
            <person name="Lindsey A.R."/>
        </authorList>
    </citation>
    <scope>NUCLEOTIDE SEQUENCE [LARGE SCALE GENOMIC DNA]</scope>
    <source>
        <strain evidence="1 2">KSX58</strain>
    </source>
</reference>
<dbReference type="AlphaFoldDB" id="A0ABD2XJF4"/>
<dbReference type="Proteomes" id="UP001627154">
    <property type="component" value="Unassembled WGS sequence"/>
</dbReference>
<evidence type="ECO:0000313" key="1">
    <source>
        <dbReference type="EMBL" id="KAL3405138.1"/>
    </source>
</evidence>
<gene>
    <name evidence="1" type="ORF">TKK_002185</name>
</gene>
<comment type="caution">
    <text evidence="1">The sequence shown here is derived from an EMBL/GenBank/DDBJ whole genome shotgun (WGS) entry which is preliminary data.</text>
</comment>
<accession>A0ABD2XJF4</accession>
<proteinExistence type="predicted"/>
<name>A0ABD2XJF4_9HYME</name>
<organism evidence="1 2">
    <name type="scientific">Trichogramma kaykai</name>
    <dbReference type="NCBI Taxonomy" id="54128"/>
    <lineage>
        <taxon>Eukaryota</taxon>
        <taxon>Metazoa</taxon>
        <taxon>Ecdysozoa</taxon>
        <taxon>Arthropoda</taxon>
        <taxon>Hexapoda</taxon>
        <taxon>Insecta</taxon>
        <taxon>Pterygota</taxon>
        <taxon>Neoptera</taxon>
        <taxon>Endopterygota</taxon>
        <taxon>Hymenoptera</taxon>
        <taxon>Apocrita</taxon>
        <taxon>Proctotrupomorpha</taxon>
        <taxon>Chalcidoidea</taxon>
        <taxon>Trichogrammatidae</taxon>
        <taxon>Trichogramma</taxon>
    </lineage>
</organism>